<comment type="subcellular location">
    <subcellularLocation>
        <location evidence="10">Cell membrane</location>
    </subcellularLocation>
</comment>
<dbReference type="PANTHER" id="PTHR42755:SF1">
    <property type="entry name" value="3-DEOXY-D-MANNO-OCTULOSONIC ACID TRANSFERASE, MITOCHONDRIAL-RELATED"/>
    <property type="match status" value="1"/>
</dbReference>
<protein>
    <recommendedName>
        <fullName evidence="4 10">3-deoxy-D-manno-octulosonic acid transferase</fullName>
        <shortName evidence="10">Kdo transferase</shortName>
        <ecNumber evidence="3 10">2.4.99.12</ecNumber>
    </recommendedName>
    <alternativeName>
        <fullName evidence="6 10">Lipid IV(A) 3-deoxy-D-manno-octulosonic acid transferase</fullName>
    </alternativeName>
</protein>
<evidence type="ECO:0000256" key="1">
    <source>
        <dbReference type="ARBA" id="ARBA00003394"/>
    </source>
</evidence>
<evidence type="ECO:0000256" key="4">
    <source>
        <dbReference type="ARBA" id="ARBA00019077"/>
    </source>
</evidence>
<dbReference type="EMBL" id="BNAP01000001">
    <property type="protein sequence ID" value="GHG79219.1"/>
    <property type="molecule type" value="Genomic_DNA"/>
</dbReference>
<feature type="site" description="Transition state stabilizer" evidence="9">
    <location>
        <position position="214"/>
    </location>
</feature>
<dbReference type="InterPro" id="IPR007507">
    <property type="entry name" value="Glycos_transf_N"/>
</dbReference>
<feature type="site" description="Transition state stabilizer" evidence="9">
    <location>
        <position position="136"/>
    </location>
</feature>
<evidence type="ECO:0000256" key="3">
    <source>
        <dbReference type="ARBA" id="ARBA00012621"/>
    </source>
</evidence>
<comment type="caution">
    <text evidence="12">The sequence shown here is derived from an EMBL/GenBank/DDBJ whole genome shotgun (WGS) entry which is preliminary data.</text>
</comment>
<feature type="domain" description="3-deoxy-D-manno-octulosonic-acid transferase N-terminal" evidence="11">
    <location>
        <begin position="39"/>
        <end position="215"/>
    </location>
</feature>
<keyword evidence="10" id="KW-0472">Membrane</keyword>
<keyword evidence="10" id="KW-1003">Cell membrane</keyword>
<dbReference type="EC" id="2.4.99.12" evidence="3 10"/>
<dbReference type="GO" id="GO:0043842">
    <property type="term" value="F:Kdo transferase activity"/>
    <property type="evidence" value="ECO:0007669"/>
    <property type="project" value="UniProtKB-EC"/>
</dbReference>
<dbReference type="RefSeq" id="WP_028091876.1">
    <property type="nucleotide sequence ID" value="NZ_BNAP01000001.1"/>
</dbReference>
<evidence type="ECO:0000259" key="11">
    <source>
        <dbReference type="Pfam" id="PF04413"/>
    </source>
</evidence>
<comment type="similarity">
    <text evidence="10">Belongs to the glycosyltransferase group 1 family.</text>
</comment>
<name>A0A8J3H4D8_9RHOB</name>
<dbReference type="PANTHER" id="PTHR42755">
    <property type="entry name" value="3-DEOXY-MANNO-OCTULOSONATE CYTIDYLYLTRANSFERASE"/>
    <property type="match status" value="1"/>
</dbReference>
<dbReference type="Gene3D" id="3.40.50.11720">
    <property type="entry name" value="3-Deoxy-D-manno-octulosonic-acid transferase, N-terminal domain"/>
    <property type="match status" value="1"/>
</dbReference>
<organism evidence="12 13">
    <name type="scientific">Pseudodonghicola xiamenensis</name>
    <dbReference type="NCBI Taxonomy" id="337702"/>
    <lineage>
        <taxon>Bacteria</taxon>
        <taxon>Pseudomonadati</taxon>
        <taxon>Pseudomonadota</taxon>
        <taxon>Alphaproteobacteria</taxon>
        <taxon>Rhodobacterales</taxon>
        <taxon>Paracoccaceae</taxon>
        <taxon>Pseudodonghicola</taxon>
    </lineage>
</organism>
<evidence type="ECO:0000313" key="13">
    <source>
        <dbReference type="Proteomes" id="UP000611500"/>
    </source>
</evidence>
<evidence type="ECO:0000256" key="10">
    <source>
        <dbReference type="RuleBase" id="RU365103"/>
    </source>
</evidence>
<evidence type="ECO:0000256" key="6">
    <source>
        <dbReference type="ARBA" id="ARBA00031445"/>
    </source>
</evidence>
<reference evidence="12" key="2">
    <citation type="submission" date="2020-09" db="EMBL/GenBank/DDBJ databases">
        <authorList>
            <person name="Sun Q."/>
            <person name="Zhou Y."/>
        </authorList>
    </citation>
    <scope>NUCLEOTIDE SEQUENCE</scope>
    <source>
        <strain evidence="12">CGMCC 1.7081</strain>
    </source>
</reference>
<comment type="function">
    <text evidence="1 10">Involved in lipopolysaccharide (LPS) biosynthesis. Catalyzes the transfer of 3-deoxy-D-manno-octulosonate (Kdo) residue(s) from CMP-Kdo to lipid IV(A), the tetraacyldisaccharide-1,4'-bisphosphate precursor of lipid A.</text>
</comment>
<proteinExistence type="inferred from homology"/>
<keyword evidence="5 10" id="KW-0808">Transferase</keyword>
<dbReference type="GO" id="GO:0009245">
    <property type="term" value="P:lipid A biosynthetic process"/>
    <property type="evidence" value="ECO:0007669"/>
    <property type="project" value="TreeGrafter"/>
</dbReference>
<reference evidence="12" key="1">
    <citation type="journal article" date="2014" name="Int. J. Syst. Evol. Microbiol.">
        <title>Complete genome sequence of Corynebacterium casei LMG S-19264T (=DSM 44701T), isolated from a smear-ripened cheese.</title>
        <authorList>
            <consortium name="US DOE Joint Genome Institute (JGI-PGF)"/>
            <person name="Walter F."/>
            <person name="Albersmeier A."/>
            <person name="Kalinowski J."/>
            <person name="Ruckert C."/>
        </authorList>
    </citation>
    <scope>NUCLEOTIDE SEQUENCE</scope>
    <source>
        <strain evidence="12">CGMCC 1.7081</strain>
    </source>
</reference>
<evidence type="ECO:0000256" key="5">
    <source>
        <dbReference type="ARBA" id="ARBA00022679"/>
    </source>
</evidence>
<evidence type="ECO:0000313" key="12">
    <source>
        <dbReference type="EMBL" id="GHG79219.1"/>
    </source>
</evidence>
<evidence type="ECO:0000256" key="9">
    <source>
        <dbReference type="PIRSR" id="PIRSR639901-2"/>
    </source>
</evidence>
<dbReference type="GO" id="GO:0009244">
    <property type="term" value="P:lipopolysaccharide core region biosynthetic process"/>
    <property type="evidence" value="ECO:0007669"/>
    <property type="project" value="UniProtKB-UniRule"/>
</dbReference>
<evidence type="ECO:0000256" key="2">
    <source>
        <dbReference type="ARBA" id="ARBA00004713"/>
    </source>
</evidence>
<comment type="pathway">
    <text evidence="2 10">Bacterial outer membrane biogenesis; LPS core biosynthesis.</text>
</comment>
<dbReference type="UniPathway" id="UPA00958"/>
<dbReference type="Proteomes" id="UP000611500">
    <property type="component" value="Unassembled WGS sequence"/>
</dbReference>
<dbReference type="SUPFAM" id="SSF53756">
    <property type="entry name" value="UDP-Glycosyltransferase/glycogen phosphorylase"/>
    <property type="match status" value="1"/>
</dbReference>
<evidence type="ECO:0000256" key="8">
    <source>
        <dbReference type="PIRSR" id="PIRSR639901-1"/>
    </source>
</evidence>
<comment type="catalytic activity">
    <reaction evidence="7 10">
        <text>lipid IVA (E. coli) + CMP-3-deoxy-beta-D-manno-octulosonate = alpha-Kdo-(2-&gt;6)-lipid IVA (E. coli) + CMP + H(+)</text>
        <dbReference type="Rhea" id="RHEA:28066"/>
        <dbReference type="ChEBI" id="CHEBI:15378"/>
        <dbReference type="ChEBI" id="CHEBI:58603"/>
        <dbReference type="ChEBI" id="CHEBI:60364"/>
        <dbReference type="ChEBI" id="CHEBI:60377"/>
        <dbReference type="ChEBI" id="CHEBI:85987"/>
        <dbReference type="EC" id="2.4.99.12"/>
    </reaction>
</comment>
<accession>A0A8J3H4D8</accession>
<dbReference type="Pfam" id="PF04413">
    <property type="entry name" value="Glycos_transf_N"/>
    <property type="match status" value="1"/>
</dbReference>
<evidence type="ECO:0000256" key="7">
    <source>
        <dbReference type="ARBA" id="ARBA00049183"/>
    </source>
</evidence>
<gene>
    <name evidence="12" type="primary">kdtA</name>
    <name evidence="12" type="ORF">GCM10010961_00940</name>
</gene>
<dbReference type="InterPro" id="IPR039901">
    <property type="entry name" value="Kdotransferase"/>
</dbReference>
<dbReference type="InterPro" id="IPR038107">
    <property type="entry name" value="Glycos_transf_N_sf"/>
</dbReference>
<keyword evidence="10" id="KW-0448">Lipopolysaccharide biosynthesis</keyword>
<dbReference type="GO" id="GO:0005886">
    <property type="term" value="C:plasma membrane"/>
    <property type="evidence" value="ECO:0007669"/>
    <property type="project" value="UniProtKB-SubCell"/>
</dbReference>
<dbReference type="Gene3D" id="3.40.50.2000">
    <property type="entry name" value="Glycogen Phosphorylase B"/>
    <property type="match status" value="1"/>
</dbReference>
<dbReference type="AlphaFoldDB" id="A0A8J3H4D8"/>
<feature type="active site" description="Proton acceptor" evidence="8">
    <location>
        <position position="66"/>
    </location>
</feature>
<sequence length="432" mass="46675">MAGPPALYRLYRLLTPVLLPLAWRSVSRRLADHGVDPARARERLGHASQPRATGRLVWFHAASVGESLSVLRLIEVMGESLPDTEFLITSGTATSAELVAKRMPPRARHQFAPLDAPGPVRRFLDHWQPAAALFVESELWPLMIVETSDQGAPLALVNARLSAKSVDGWRKWPRTSRFILNRFTLLLAQNRQTADDLIALGAPADRVALSVNLKATTTPPPVDPALLAQMRRAIAGRPIWLASSTHPGEEEIVLAAYRQLLADHPDLLLILAPRHPERGAEVAELISRAGLQTARRGTAEALTPDTQVYLADTLGETGTWYSLAPFAFLGATLADKGGHNPIEPAQFGVPLIVGPSRDNNRAAFEALALTGGLAEVSDASTLAAAVARWLDDPAALDRAQDGARRLVQDQDSALQEIAQRLCTALHLEAGDA</sequence>
<keyword evidence="13" id="KW-1185">Reference proteome</keyword>